<proteinExistence type="predicted"/>
<sequence length="144" mass="17281">MFVKTISIFLSITFYFFCINAYTKTSYDNPIFLSFEEQNLIKEFMLSSEDSNIITESQKETYKVKDFMENDIKDNDKSNKDNGDIYSHINKVDEDIINRASKIFDKGYLKDLNTYKYVTHEYGKNVAEDFRYWLIKKELKRRSF</sequence>
<evidence type="ECO:0000313" key="1">
    <source>
        <dbReference type="EMBL" id="CRY94291.1"/>
    </source>
</evidence>
<dbReference type="AlphaFoldDB" id="A0A0H5PX38"/>
<name>A0A0H5PX38_9ZZZZ</name>
<organism evidence="1">
    <name type="scientific">uncultured prokaryote</name>
    <dbReference type="NCBI Taxonomy" id="198431"/>
    <lineage>
        <taxon>unclassified sequences</taxon>
        <taxon>environmental samples</taxon>
    </lineage>
</organism>
<accession>A0A0H5PX38</accession>
<protein>
    <submittedName>
        <fullName evidence="1">Uncharacterized protein</fullName>
    </submittedName>
</protein>
<reference evidence="1" key="1">
    <citation type="submission" date="2015-06" db="EMBL/GenBank/DDBJ databases">
        <authorList>
            <person name="Joergensen T."/>
        </authorList>
    </citation>
    <scope>NUCLEOTIDE SEQUENCE</scope>
    <source>
        <strain evidence="1">RGRH0227</strain>
    </source>
</reference>
<dbReference type="EMBL" id="LN852900">
    <property type="protein sequence ID" value="CRY94291.1"/>
    <property type="molecule type" value="Genomic_DNA"/>
</dbReference>
<reference evidence="1" key="2">
    <citation type="submission" date="2015-07" db="EMBL/GenBank/DDBJ databases">
        <title>Plasmids, circular viruses and viroids from rat gut.</title>
        <authorList>
            <person name="Jorgensen T.J."/>
            <person name="Hansen M.A."/>
            <person name="Xu Z."/>
            <person name="Tabak M.A."/>
            <person name="Sorensen S.J."/>
            <person name="Hansen L.H."/>
        </authorList>
    </citation>
    <scope>NUCLEOTIDE SEQUENCE</scope>
    <source>
        <strain evidence="1">RGRH0227</strain>
    </source>
</reference>